<keyword evidence="2" id="KW-1185">Reference proteome</keyword>
<evidence type="ECO:0000313" key="1">
    <source>
        <dbReference type="EMBL" id="GAA4673037.1"/>
    </source>
</evidence>
<dbReference type="Pfam" id="PF06089">
    <property type="entry name" value="Asparaginase_II"/>
    <property type="match status" value="1"/>
</dbReference>
<dbReference type="PANTHER" id="PTHR42110">
    <property type="entry name" value="L-ASPARAGINASE, PUTATIVE (AFU_ORTHOLOGUE AFUA_3G11890)-RELATED"/>
    <property type="match status" value="1"/>
</dbReference>
<name>A0ABP8VVI8_9ACTN</name>
<dbReference type="RefSeq" id="WP_345262776.1">
    <property type="nucleotide sequence ID" value="NZ_BAABIM010000001.1"/>
</dbReference>
<sequence length="328" mass="34190">MSQPVVAEIVRSGIVEGHHYGALVALGAEGEPAWRIGDVERPILARSCNKPIQALAMVRLGLDLPADLLALACASHSGEEMHLKGVKKILKGAGLKVDALQTPPDYPLDDAAREAVLRRGGERESLTMNCSGKHAAMLATCVLNDWPTESYRDPEHPLQVAIRATFEELTGEPAQVAVDGCGAPLLSCSLTGLARAFRTLAVAHTGPEERVAEAIRAHPEMVSGSSRDERALLTAVPGAIGKAGAEACYVVALPDGRAYALKIEDGGARARPVLMAAALVRDGVDLERGNDGHALRATGEAPLLGAGQPVGEVRAVLDDVEVLAGASA</sequence>
<organism evidence="1 2">
    <name type="scientific">Nocardioides nanhaiensis</name>
    <dbReference type="NCBI Taxonomy" id="1476871"/>
    <lineage>
        <taxon>Bacteria</taxon>
        <taxon>Bacillati</taxon>
        <taxon>Actinomycetota</taxon>
        <taxon>Actinomycetes</taxon>
        <taxon>Propionibacteriales</taxon>
        <taxon>Nocardioidaceae</taxon>
        <taxon>Nocardioides</taxon>
    </lineage>
</organism>
<dbReference type="EMBL" id="BAABIM010000001">
    <property type="protein sequence ID" value="GAA4673037.1"/>
    <property type="molecule type" value="Genomic_DNA"/>
</dbReference>
<accession>A0ABP8VVI8</accession>
<proteinExistence type="predicted"/>
<dbReference type="InterPro" id="IPR010349">
    <property type="entry name" value="Asparaginase_II"/>
</dbReference>
<evidence type="ECO:0000313" key="2">
    <source>
        <dbReference type="Proteomes" id="UP001500621"/>
    </source>
</evidence>
<dbReference type="PANTHER" id="PTHR42110:SF1">
    <property type="entry name" value="L-ASPARAGINASE, PUTATIVE (AFU_ORTHOLOGUE AFUA_3G11890)-RELATED"/>
    <property type="match status" value="1"/>
</dbReference>
<protein>
    <submittedName>
        <fullName evidence="1">Asparaginase</fullName>
    </submittedName>
</protein>
<comment type="caution">
    <text evidence="1">The sequence shown here is derived from an EMBL/GenBank/DDBJ whole genome shotgun (WGS) entry which is preliminary data.</text>
</comment>
<dbReference type="Proteomes" id="UP001500621">
    <property type="component" value="Unassembled WGS sequence"/>
</dbReference>
<reference evidence="2" key="1">
    <citation type="journal article" date="2019" name="Int. J. Syst. Evol. Microbiol.">
        <title>The Global Catalogue of Microorganisms (GCM) 10K type strain sequencing project: providing services to taxonomists for standard genome sequencing and annotation.</title>
        <authorList>
            <consortium name="The Broad Institute Genomics Platform"/>
            <consortium name="The Broad Institute Genome Sequencing Center for Infectious Disease"/>
            <person name="Wu L."/>
            <person name="Ma J."/>
        </authorList>
    </citation>
    <scope>NUCLEOTIDE SEQUENCE [LARGE SCALE GENOMIC DNA]</scope>
    <source>
        <strain evidence="2">JCM 18127</strain>
    </source>
</reference>
<gene>
    <name evidence="1" type="ORF">GCM10023226_07490</name>
</gene>